<dbReference type="OrthoDB" id="9995676at2"/>
<dbReference type="KEGG" id="bsed:DN745_16705"/>
<evidence type="ECO:0000313" key="2">
    <source>
        <dbReference type="Proteomes" id="UP000249799"/>
    </source>
</evidence>
<accession>A0A2Z4FPQ2</accession>
<organism evidence="1 2">
    <name type="scientific">Bradymonas sediminis</name>
    <dbReference type="NCBI Taxonomy" id="1548548"/>
    <lineage>
        <taxon>Bacteria</taxon>
        <taxon>Deltaproteobacteria</taxon>
        <taxon>Bradymonadales</taxon>
        <taxon>Bradymonadaceae</taxon>
        <taxon>Bradymonas</taxon>
    </lineage>
</organism>
<protein>
    <submittedName>
        <fullName evidence="1">Uncharacterized protein</fullName>
    </submittedName>
</protein>
<proteinExistence type="predicted"/>
<dbReference type="AlphaFoldDB" id="A0A2Z4FPQ2"/>
<gene>
    <name evidence="1" type="ORF">DN745_16705</name>
</gene>
<dbReference type="RefSeq" id="WP_111336602.1">
    <property type="nucleotide sequence ID" value="NZ_CP030032.1"/>
</dbReference>
<dbReference type="Proteomes" id="UP000249799">
    <property type="component" value="Chromosome"/>
</dbReference>
<keyword evidence="2" id="KW-1185">Reference proteome</keyword>
<reference evidence="1 2" key="1">
    <citation type="submission" date="2018-06" db="EMBL/GenBank/DDBJ databases">
        <title>Lujinxingia sediminis gen. nov. sp. nov., a new facultative anaerobic member of the class Deltaproteobacteria, and proposal of Lujinxingaceae fam. nov.</title>
        <authorList>
            <person name="Guo L.-Y."/>
            <person name="Li C.-M."/>
            <person name="Wang S."/>
            <person name="Du Z.-J."/>
        </authorList>
    </citation>
    <scope>NUCLEOTIDE SEQUENCE [LARGE SCALE GENOMIC DNA]</scope>
    <source>
        <strain evidence="1 2">FA350</strain>
    </source>
</reference>
<name>A0A2Z4FPQ2_9DELT</name>
<sequence>MRHFRPLVGAALLLLGTSVAAPAYAQAPSPKAGAQSAQKTARTVEGALRAYFSADTAAANAFRAAGLDYRRILIAHRLPSADRLIVEVELGNGPTALRYPLRLKDDSAAKDGSQWRVDWAPDDAYARALAEAAQNGRFAQAGAGRGWSEIQRLPAFPVLVGADFFVTPYGRIAVDPAAEGAEPSAGLDPPKDLGKHAQRWTGMLLQDDPGSANIDIILADGATWKRATQALLPAAMVGLVRAYYIRQDEGALVATSTVAPVFKQMVSGDATLVIGVSPTEKARRYGVRLRLGGQALVPAAEKSGECPESATFCASTDGDFAPQLQAQAQRLKAANTPPAYVMLAASGDILAADMLGYLTGARAAFELPDGKIVVGYIAPQP</sequence>
<evidence type="ECO:0000313" key="1">
    <source>
        <dbReference type="EMBL" id="AWV90872.1"/>
    </source>
</evidence>
<dbReference type="EMBL" id="CP030032">
    <property type="protein sequence ID" value="AWV90872.1"/>
    <property type="molecule type" value="Genomic_DNA"/>
</dbReference>